<reference evidence="1" key="1">
    <citation type="submission" date="2020-10" db="EMBL/GenBank/DDBJ databases">
        <authorList>
            <person name="Han B."/>
            <person name="Lu T."/>
            <person name="Zhao Q."/>
            <person name="Huang X."/>
            <person name="Zhao Y."/>
        </authorList>
    </citation>
    <scope>NUCLEOTIDE SEQUENCE</scope>
</reference>
<dbReference type="AlphaFoldDB" id="A0A811QU98"/>
<gene>
    <name evidence="1" type="ORF">NCGR_LOCUS46030</name>
</gene>
<organism evidence="1 2">
    <name type="scientific">Miscanthus lutarioriparius</name>
    <dbReference type="NCBI Taxonomy" id="422564"/>
    <lineage>
        <taxon>Eukaryota</taxon>
        <taxon>Viridiplantae</taxon>
        <taxon>Streptophyta</taxon>
        <taxon>Embryophyta</taxon>
        <taxon>Tracheophyta</taxon>
        <taxon>Spermatophyta</taxon>
        <taxon>Magnoliopsida</taxon>
        <taxon>Liliopsida</taxon>
        <taxon>Poales</taxon>
        <taxon>Poaceae</taxon>
        <taxon>PACMAD clade</taxon>
        <taxon>Panicoideae</taxon>
        <taxon>Andropogonodae</taxon>
        <taxon>Andropogoneae</taxon>
        <taxon>Saccharinae</taxon>
        <taxon>Miscanthus</taxon>
    </lineage>
</organism>
<comment type="caution">
    <text evidence="1">The sequence shown here is derived from an EMBL/GenBank/DDBJ whole genome shotgun (WGS) entry which is preliminary data.</text>
</comment>
<accession>A0A811QU98</accession>
<protein>
    <submittedName>
        <fullName evidence="1">Uncharacterized protein</fullName>
    </submittedName>
</protein>
<keyword evidence="2" id="KW-1185">Reference proteome</keyword>
<evidence type="ECO:0000313" key="1">
    <source>
        <dbReference type="EMBL" id="CAD6262694.1"/>
    </source>
</evidence>
<evidence type="ECO:0000313" key="2">
    <source>
        <dbReference type="Proteomes" id="UP000604825"/>
    </source>
</evidence>
<sequence>MTLNFESDEIEPCPENKSNWTAGARSQFLCIAGVGAGAPIRGQHGRLRRGGCSRATSMDNGFPLAGALTSMCVIGPRDFTFVPSLASLHVP</sequence>
<proteinExistence type="predicted"/>
<dbReference type="EMBL" id="CAJGYO010000012">
    <property type="protein sequence ID" value="CAD6262694.1"/>
    <property type="molecule type" value="Genomic_DNA"/>
</dbReference>
<dbReference type="Proteomes" id="UP000604825">
    <property type="component" value="Unassembled WGS sequence"/>
</dbReference>
<name>A0A811QU98_9POAL</name>